<name>A0ABV7FTL4_9ALTE</name>
<protein>
    <submittedName>
        <fullName evidence="1">Uncharacterized protein</fullName>
    </submittedName>
</protein>
<dbReference type="EMBL" id="JBHRSW010000017">
    <property type="protein sequence ID" value="MFC3122065.1"/>
    <property type="molecule type" value="Genomic_DNA"/>
</dbReference>
<keyword evidence="2" id="KW-1185">Reference proteome</keyword>
<comment type="caution">
    <text evidence="1">The sequence shown here is derived from an EMBL/GenBank/DDBJ whole genome shotgun (WGS) entry which is preliminary data.</text>
</comment>
<dbReference type="Proteomes" id="UP001595478">
    <property type="component" value="Unassembled WGS sequence"/>
</dbReference>
<accession>A0ABV7FTL4</accession>
<organism evidence="1 2">
    <name type="scientific">Agaribacter flavus</name>
    <dbReference type="NCBI Taxonomy" id="1902781"/>
    <lineage>
        <taxon>Bacteria</taxon>
        <taxon>Pseudomonadati</taxon>
        <taxon>Pseudomonadota</taxon>
        <taxon>Gammaproteobacteria</taxon>
        <taxon>Alteromonadales</taxon>
        <taxon>Alteromonadaceae</taxon>
        <taxon>Agaribacter</taxon>
    </lineage>
</organism>
<gene>
    <name evidence="1" type="ORF">ACFOHL_10565</name>
</gene>
<dbReference type="RefSeq" id="WP_376920199.1">
    <property type="nucleotide sequence ID" value="NZ_JBHRSW010000017.1"/>
</dbReference>
<evidence type="ECO:0000313" key="2">
    <source>
        <dbReference type="Proteomes" id="UP001595478"/>
    </source>
</evidence>
<sequence>MLHTSRLDTTPRLFTHPLLERDKFVIEQEIPLLIKHYHECLLDSPKPLAFVKNTLGLSLSQVKTHDVGFADRSLSLQLPRPKAIDGKKLRGSLKRLSILNATGHESMRGCITLPIIEDNQPVAVFGLRYDRPRRGASPTKHSCFGVNPIFTLQGLGAVALRCNHPLDVIALDKYGYQNGYSELEDEMSELSCDMLHQLGVSIIVYFSDPMGASFNVHNAKTLAARYNIMLCEVRLPYKVMNIGKWDALQWKVFEARLTRALSSVGVRNERYQA</sequence>
<proteinExistence type="predicted"/>
<evidence type="ECO:0000313" key="1">
    <source>
        <dbReference type="EMBL" id="MFC3122065.1"/>
    </source>
</evidence>
<reference evidence="2" key="1">
    <citation type="journal article" date="2019" name="Int. J. Syst. Evol. Microbiol.">
        <title>The Global Catalogue of Microorganisms (GCM) 10K type strain sequencing project: providing services to taxonomists for standard genome sequencing and annotation.</title>
        <authorList>
            <consortium name="The Broad Institute Genomics Platform"/>
            <consortium name="The Broad Institute Genome Sequencing Center for Infectious Disease"/>
            <person name="Wu L."/>
            <person name="Ma J."/>
        </authorList>
    </citation>
    <scope>NUCLEOTIDE SEQUENCE [LARGE SCALE GENOMIC DNA]</scope>
    <source>
        <strain evidence="2">KCTC 52473</strain>
    </source>
</reference>